<gene>
    <name evidence="1" type="ORF">CLV59_11398</name>
</gene>
<evidence type="ECO:0000313" key="2">
    <source>
        <dbReference type="Proteomes" id="UP000249819"/>
    </source>
</evidence>
<dbReference type="Proteomes" id="UP000249819">
    <property type="component" value="Unassembled WGS sequence"/>
</dbReference>
<comment type="caution">
    <text evidence="1">The sequence shown here is derived from an EMBL/GenBank/DDBJ whole genome shotgun (WGS) entry which is preliminary data.</text>
</comment>
<reference evidence="1 2" key="1">
    <citation type="submission" date="2018-06" db="EMBL/GenBank/DDBJ databases">
        <title>Genomic Encyclopedia of Archaeal and Bacterial Type Strains, Phase II (KMG-II): from individual species to whole genera.</title>
        <authorList>
            <person name="Goeker M."/>
        </authorList>
    </citation>
    <scope>NUCLEOTIDE SEQUENCE [LARGE SCALE GENOMIC DNA]</scope>
    <source>
        <strain evidence="1 2">DSM 29821</strain>
    </source>
</reference>
<accession>A0A327VK34</accession>
<dbReference type="EMBL" id="QLMA01000013">
    <property type="protein sequence ID" value="RAJ73545.1"/>
    <property type="molecule type" value="Genomic_DNA"/>
</dbReference>
<proteinExistence type="predicted"/>
<dbReference type="AlphaFoldDB" id="A0A327VK34"/>
<dbReference type="RefSeq" id="WP_111595489.1">
    <property type="nucleotide sequence ID" value="NZ_QLMA01000013.1"/>
</dbReference>
<name>A0A327VK34_9BACT</name>
<keyword evidence="2" id="KW-1185">Reference proteome</keyword>
<dbReference type="OrthoDB" id="682876at2"/>
<sequence length="320" mass="36747">MNLFTYKPALLLQDKFVATDLKLSSYNQSELWQEWKNSAYFIQVCYSSDFEIIQATNSITVTSITDIDYYFRYSKFIPAIIDEKNKDGKSFFLFGLSEDLLAQTFTQTWVFDEDRVVVVIDENYEVLHYEIREQKDGLMRITPLKCQEPAPQYVSTRIQDEKEQPILSDFLREVVGDRGLTIFDGECISGAADYVEILNDLKTLTDPVIEVADIKIEDHRSIWKIALSINGIAHDFTVKGDTDWFDENFIRQINVALRASGSAHTFYAVTDEDYGQGFGVVYLHNSLAACITAYLKTTGLWEEWEGIDNLLDYSSSRGTY</sequence>
<protein>
    <submittedName>
        <fullName evidence="1">Uncharacterized protein</fullName>
    </submittedName>
</protein>
<organism evidence="1 2">
    <name type="scientific">Chitinophaga dinghuensis</name>
    <dbReference type="NCBI Taxonomy" id="1539050"/>
    <lineage>
        <taxon>Bacteria</taxon>
        <taxon>Pseudomonadati</taxon>
        <taxon>Bacteroidota</taxon>
        <taxon>Chitinophagia</taxon>
        <taxon>Chitinophagales</taxon>
        <taxon>Chitinophagaceae</taxon>
        <taxon>Chitinophaga</taxon>
    </lineage>
</organism>
<evidence type="ECO:0000313" key="1">
    <source>
        <dbReference type="EMBL" id="RAJ73545.1"/>
    </source>
</evidence>